<dbReference type="PANTHER" id="PTHR30390:SF6">
    <property type="entry name" value="DNAA INITIATOR-ASSOCIATING PROTEIN DIAA"/>
    <property type="match status" value="1"/>
</dbReference>
<dbReference type="InterPro" id="IPR001109">
    <property type="entry name" value="Hydrogenase_HupF/HypC"/>
</dbReference>
<comment type="similarity">
    <text evidence="1">Belongs to the HupF/HypC family.</text>
</comment>
<gene>
    <name evidence="3" type="ORF">SAMN04489764_4072</name>
</gene>
<keyword evidence="4" id="KW-1185">Reference proteome</keyword>
<dbReference type="AlphaFoldDB" id="A0A1H1H5H2"/>
<feature type="domain" description="SIS" evidence="2">
    <location>
        <begin position="38"/>
        <end position="203"/>
    </location>
</feature>
<name>A0A1H1H5H2_9ACTN</name>
<dbReference type="GO" id="GO:0016853">
    <property type="term" value="F:isomerase activity"/>
    <property type="evidence" value="ECO:0007669"/>
    <property type="project" value="UniProtKB-KW"/>
</dbReference>
<evidence type="ECO:0000313" key="3">
    <source>
        <dbReference type="EMBL" id="SDR20621.1"/>
    </source>
</evidence>
<dbReference type="OrthoDB" id="9781311at2"/>
<dbReference type="PANTHER" id="PTHR30390">
    <property type="entry name" value="SEDOHEPTULOSE 7-PHOSPHATE ISOMERASE / DNAA INITIATOR-ASSOCIATING FACTOR FOR REPLICATION INITIATION"/>
    <property type="match status" value="1"/>
</dbReference>
<dbReference type="InterPro" id="IPR001347">
    <property type="entry name" value="SIS_dom"/>
</dbReference>
<dbReference type="InterPro" id="IPR046348">
    <property type="entry name" value="SIS_dom_sf"/>
</dbReference>
<dbReference type="CDD" id="cd05006">
    <property type="entry name" value="SIS_GmhA"/>
    <property type="match status" value="1"/>
</dbReference>
<reference evidence="3 4" key="1">
    <citation type="submission" date="2016-10" db="EMBL/GenBank/DDBJ databases">
        <authorList>
            <person name="de Groot N.N."/>
        </authorList>
    </citation>
    <scope>NUCLEOTIDE SEQUENCE [LARGE SCALE GENOMIC DNA]</scope>
    <source>
        <strain evidence="3 4">DSM 43794</strain>
    </source>
</reference>
<dbReference type="STRING" id="35622.SAMN04489764_4072"/>
<dbReference type="InterPro" id="IPR050099">
    <property type="entry name" value="SIS_GmhA/DiaA_subfam"/>
</dbReference>
<dbReference type="GO" id="GO:1901135">
    <property type="term" value="P:carbohydrate derivative metabolic process"/>
    <property type="evidence" value="ECO:0007669"/>
    <property type="project" value="InterPro"/>
</dbReference>
<protein>
    <submittedName>
        <fullName evidence="3">D-sedoheptulose 7-phosphate isomerase</fullName>
    </submittedName>
</protein>
<keyword evidence="3" id="KW-0413">Isomerase</keyword>
<evidence type="ECO:0000313" key="4">
    <source>
        <dbReference type="Proteomes" id="UP000217103"/>
    </source>
</evidence>
<proteinExistence type="inferred from homology"/>
<dbReference type="SUPFAM" id="SSF53697">
    <property type="entry name" value="SIS domain"/>
    <property type="match status" value="1"/>
</dbReference>
<dbReference type="Gene3D" id="2.30.30.140">
    <property type="match status" value="1"/>
</dbReference>
<dbReference type="Pfam" id="PF01455">
    <property type="entry name" value="HupF_HypC"/>
    <property type="match status" value="1"/>
</dbReference>
<evidence type="ECO:0000259" key="2">
    <source>
        <dbReference type="PROSITE" id="PS51464"/>
    </source>
</evidence>
<evidence type="ECO:0000256" key="1">
    <source>
        <dbReference type="ARBA" id="ARBA00006018"/>
    </source>
</evidence>
<accession>A0A1H1H5H2</accession>
<dbReference type="Gene3D" id="3.40.50.10490">
    <property type="entry name" value="Glucose-6-phosphate isomerase like protein, domain 1"/>
    <property type="match status" value="1"/>
</dbReference>
<dbReference type="InterPro" id="IPR035461">
    <property type="entry name" value="GmhA/DiaA"/>
</dbReference>
<dbReference type="PROSITE" id="PS51464">
    <property type="entry name" value="SIS"/>
    <property type="match status" value="1"/>
</dbReference>
<sequence>MAEQAVMTAMRSAFDRRTAPGRALAGDADVLARACRAMAERFRAGGKLIVFGNGAACADADHVAVEFVHPVIVGKRALPAISLAGDAASLTAVAGAQGLTEVFAARIRLLAAPADIALGISPDGRCPNVLRGLRAAREAGLLTVALVGGGEAGAGEAGAVADHVLAARCDDPLLVREIHVTAYHMLWELVHVFLDRMPAPPVNAETASPSCAGDDTCLTCSDAAVPVRVRKLLGGGRALAETGTGTEEISVALVDAGPGDTVLVHAGEAIAVVGRSA</sequence>
<organism evidence="3 4">
    <name type="scientific">Thermostaphylospora chromogena</name>
    <dbReference type="NCBI Taxonomy" id="35622"/>
    <lineage>
        <taxon>Bacteria</taxon>
        <taxon>Bacillati</taxon>
        <taxon>Actinomycetota</taxon>
        <taxon>Actinomycetes</taxon>
        <taxon>Streptosporangiales</taxon>
        <taxon>Thermomonosporaceae</taxon>
        <taxon>Thermostaphylospora</taxon>
    </lineage>
</organism>
<dbReference type="Pfam" id="PF13580">
    <property type="entry name" value="SIS_2"/>
    <property type="match status" value="1"/>
</dbReference>
<dbReference type="Proteomes" id="UP000217103">
    <property type="component" value="Unassembled WGS sequence"/>
</dbReference>
<dbReference type="RefSeq" id="WP_093261060.1">
    <property type="nucleotide sequence ID" value="NZ_FNKK01000002.1"/>
</dbReference>
<dbReference type="GO" id="GO:0097367">
    <property type="term" value="F:carbohydrate derivative binding"/>
    <property type="evidence" value="ECO:0007669"/>
    <property type="project" value="InterPro"/>
</dbReference>
<dbReference type="SUPFAM" id="SSF159127">
    <property type="entry name" value="HupF/HypC-like"/>
    <property type="match status" value="1"/>
</dbReference>
<dbReference type="EMBL" id="FNKK01000002">
    <property type="protein sequence ID" value="SDR20621.1"/>
    <property type="molecule type" value="Genomic_DNA"/>
</dbReference>